<dbReference type="EMBL" id="AYSO01000018">
    <property type="protein sequence ID" value="KIE46014.1"/>
    <property type="molecule type" value="Genomic_DNA"/>
</dbReference>
<proteinExistence type="predicted"/>
<dbReference type="Gene3D" id="3.30.9.10">
    <property type="entry name" value="D-Amino Acid Oxidase, subunit A, domain 2"/>
    <property type="match status" value="1"/>
</dbReference>
<evidence type="ECO:0000259" key="1">
    <source>
        <dbReference type="Pfam" id="PF01266"/>
    </source>
</evidence>
<comment type="caution">
    <text evidence="3">The sequence shown here is derived from an EMBL/GenBank/DDBJ whole genome shotgun (WGS) entry which is preliminary data.</text>
</comment>
<dbReference type="InterPro" id="IPR007419">
    <property type="entry name" value="BFD-like_2Fe2S-bd_dom"/>
</dbReference>
<reference evidence="3 4" key="1">
    <citation type="journal article" date="2015" name="Infect. Genet. Evol.">
        <title>Genomic sequences of six botulinum neurotoxin-producing strains representing three clostridial species illustrate the mobility and diversity of botulinum neurotoxin genes.</title>
        <authorList>
            <person name="Smith T.J."/>
            <person name="Hill K.K."/>
            <person name="Xie G."/>
            <person name="Foley B.T."/>
            <person name="Williamson C.H."/>
            <person name="Foster J.T."/>
            <person name="Johnson S.L."/>
            <person name="Chertkov O."/>
            <person name="Teshima H."/>
            <person name="Gibbons H.S."/>
            <person name="Johnsky L.A."/>
            <person name="Karavis M.A."/>
            <person name="Smith L.A."/>
        </authorList>
    </citation>
    <scope>NUCLEOTIDE SEQUENCE [LARGE SCALE GENOMIC DNA]</scope>
    <source>
        <strain evidence="3 4">CDC 2741</strain>
    </source>
</reference>
<dbReference type="InterPro" id="IPR036188">
    <property type="entry name" value="FAD/NAD-bd_sf"/>
</dbReference>
<dbReference type="InterPro" id="IPR006076">
    <property type="entry name" value="FAD-dep_OxRdtase"/>
</dbReference>
<dbReference type="InterPro" id="IPR041854">
    <property type="entry name" value="BFD-like_2Fe2S-bd_dom_sf"/>
</dbReference>
<gene>
    <name evidence="3" type="ORF">U732_2446</name>
</gene>
<dbReference type="CDD" id="cd19946">
    <property type="entry name" value="GlpA-like_Fer2_BFD-like"/>
    <property type="match status" value="1"/>
</dbReference>
<organism evidence="3 4">
    <name type="scientific">Clostridium argentinense CDC 2741</name>
    <dbReference type="NCBI Taxonomy" id="1418104"/>
    <lineage>
        <taxon>Bacteria</taxon>
        <taxon>Bacillati</taxon>
        <taxon>Bacillota</taxon>
        <taxon>Clostridia</taxon>
        <taxon>Eubacteriales</taxon>
        <taxon>Clostridiaceae</taxon>
        <taxon>Clostridium</taxon>
    </lineage>
</organism>
<dbReference type="OrthoDB" id="9801699at2"/>
<dbReference type="Gene3D" id="1.10.10.1100">
    <property type="entry name" value="BFD-like [2Fe-2S]-binding domain"/>
    <property type="match status" value="1"/>
</dbReference>
<protein>
    <submittedName>
        <fullName evidence="3">FAD binding domain protein</fullName>
    </submittedName>
</protein>
<feature type="domain" description="BFD-like [2Fe-2S]-binding" evidence="2">
    <location>
        <begin position="399"/>
        <end position="452"/>
    </location>
</feature>
<feature type="domain" description="FAD dependent oxidoreductase" evidence="1">
    <location>
        <begin position="3"/>
        <end position="352"/>
    </location>
</feature>
<dbReference type="Gene3D" id="3.50.50.60">
    <property type="entry name" value="FAD/NAD(P)-binding domain"/>
    <property type="match status" value="1"/>
</dbReference>
<keyword evidence="4" id="KW-1185">Reference proteome</keyword>
<dbReference type="Pfam" id="PF04324">
    <property type="entry name" value="Fer2_BFD"/>
    <property type="match status" value="1"/>
</dbReference>
<name>A0A0C1TZG8_9CLOT</name>
<dbReference type="Pfam" id="PF01266">
    <property type="entry name" value="DAO"/>
    <property type="match status" value="1"/>
</dbReference>
<dbReference type="Proteomes" id="UP000031366">
    <property type="component" value="Unassembled WGS sequence"/>
</dbReference>
<sequence length="479" mass="52769">MYDVVVIGAGIIGASVARELAKYDLSVKVLEKENDVANGTTKANSAIVHAGYDPKNGTMMAKVNVKGNEMFEEICNELDVPFERIGSLVLAFNDEDLKTINTLYENGTKNGVPNLQILTKEETLKLEPNINPEIAGALHAPTGGIVGPWEYTIALMENAVVNGVRLQLSAEVTSIEKLEDGYTITINDSEKPIYTKYIVNAAGIYADKVHNMVAKPAYTISPRRGQYFVMDKTQGELVKKTIFQCPNEHGKGVLVTPTVHGNLLVGPDSESIVNREDFSTTSEQLDFVREKAALSVKNIAFRDSIRNFAGLRAYSERTDFIVEEAEDAKGFIDLAGMKSPALSSAPAIALEAIKLLKDSGLEFKENKNFIKERKQIVFMELSPERKAEIIKENPSYGRIICRCENITEGEIIDSIRRPVGATTLDGVKKRCRPGMGRCQGGFCGPRVQEILSKELGKNLEEILLDKNNSYILTGETKKK</sequence>
<evidence type="ECO:0000313" key="4">
    <source>
        <dbReference type="Proteomes" id="UP000031366"/>
    </source>
</evidence>
<dbReference type="SUPFAM" id="SSF51905">
    <property type="entry name" value="FAD/NAD(P)-binding domain"/>
    <property type="match status" value="1"/>
</dbReference>
<accession>A0A0C1TZG8</accession>
<dbReference type="PANTHER" id="PTHR42720">
    <property type="entry name" value="GLYCEROL-3-PHOSPHATE DEHYDROGENASE"/>
    <property type="match status" value="1"/>
</dbReference>
<dbReference type="STRING" id="29341.RSJ17_02650"/>
<dbReference type="PANTHER" id="PTHR42720:SF1">
    <property type="entry name" value="GLYCEROL 3-PHOSPHATE OXIDASE"/>
    <property type="match status" value="1"/>
</dbReference>
<dbReference type="InterPro" id="IPR052745">
    <property type="entry name" value="G3P_Oxidase/Oxidoreductase"/>
</dbReference>
<evidence type="ECO:0000259" key="2">
    <source>
        <dbReference type="Pfam" id="PF04324"/>
    </source>
</evidence>
<dbReference type="RefSeq" id="WP_039634804.1">
    <property type="nucleotide sequence ID" value="NZ_AYSO01000018.1"/>
</dbReference>
<evidence type="ECO:0000313" key="3">
    <source>
        <dbReference type="EMBL" id="KIE46014.1"/>
    </source>
</evidence>
<dbReference type="AlphaFoldDB" id="A0A0C1TZG8"/>